<dbReference type="EMBL" id="MJBS01000106">
    <property type="protein sequence ID" value="OHE94116.1"/>
    <property type="molecule type" value="Genomic_DNA"/>
</dbReference>
<dbReference type="Pfam" id="PF13602">
    <property type="entry name" value="ADH_zinc_N_2"/>
    <property type="match status" value="1"/>
</dbReference>
<dbReference type="GO" id="GO:0006633">
    <property type="term" value="P:fatty acid biosynthetic process"/>
    <property type="evidence" value="ECO:0007669"/>
    <property type="project" value="InterPro"/>
</dbReference>
<evidence type="ECO:0000256" key="9">
    <source>
        <dbReference type="SAM" id="Phobius"/>
    </source>
</evidence>
<keyword evidence="9" id="KW-0472">Membrane</keyword>
<dbReference type="CDD" id="cd00833">
    <property type="entry name" value="PKS"/>
    <property type="match status" value="1"/>
</dbReference>
<dbReference type="InterPro" id="IPR049900">
    <property type="entry name" value="PKS_mFAS_DH"/>
</dbReference>
<dbReference type="InterPro" id="IPR032821">
    <property type="entry name" value="PKS_assoc"/>
</dbReference>
<dbReference type="SUPFAM" id="SSF47336">
    <property type="entry name" value="ACP-like"/>
    <property type="match status" value="1"/>
</dbReference>
<evidence type="ECO:0000256" key="2">
    <source>
        <dbReference type="ARBA" id="ARBA00022553"/>
    </source>
</evidence>
<dbReference type="InterPro" id="IPR049551">
    <property type="entry name" value="PKS_DH_C"/>
</dbReference>
<dbReference type="PANTHER" id="PTHR43775:SF13">
    <property type="entry name" value="POLYKETIDE SYNTHASE 1"/>
    <property type="match status" value="1"/>
</dbReference>
<dbReference type="OrthoDB" id="329835at2759"/>
<dbReference type="Pfam" id="PF21089">
    <property type="entry name" value="PKS_DH_N"/>
    <property type="match status" value="1"/>
</dbReference>
<dbReference type="InterPro" id="IPR016039">
    <property type="entry name" value="Thiolase-like"/>
</dbReference>
<dbReference type="InterPro" id="IPR014043">
    <property type="entry name" value="Acyl_transferase_dom"/>
</dbReference>
<dbReference type="SUPFAM" id="SSF51735">
    <property type="entry name" value="NAD(P)-binding Rossmann-fold domains"/>
    <property type="match status" value="2"/>
</dbReference>
<evidence type="ECO:0000259" key="10">
    <source>
        <dbReference type="PROSITE" id="PS50075"/>
    </source>
</evidence>
<dbReference type="GO" id="GO:0004315">
    <property type="term" value="F:3-oxoacyl-[acyl-carrier-protein] synthase activity"/>
    <property type="evidence" value="ECO:0007669"/>
    <property type="project" value="InterPro"/>
</dbReference>
<dbReference type="Proteomes" id="UP000176998">
    <property type="component" value="Unassembled WGS sequence"/>
</dbReference>
<dbReference type="GO" id="GO:0016491">
    <property type="term" value="F:oxidoreductase activity"/>
    <property type="evidence" value="ECO:0007669"/>
    <property type="project" value="UniProtKB-KW"/>
</dbReference>
<feature type="region of interest" description="Disordered" evidence="8">
    <location>
        <begin position="244"/>
        <end position="279"/>
    </location>
</feature>
<comment type="caution">
    <text evidence="13">The sequence shown here is derived from an EMBL/GenBank/DDBJ whole genome shotgun (WGS) entry which is preliminary data.</text>
</comment>
<dbReference type="PROSITE" id="PS52004">
    <property type="entry name" value="KS3_2"/>
    <property type="match status" value="1"/>
</dbReference>
<comment type="caution">
    <text evidence="7">Lacks conserved residue(s) required for the propagation of feature annotation.</text>
</comment>
<dbReference type="Gene3D" id="3.10.129.110">
    <property type="entry name" value="Polyketide synthase dehydratase"/>
    <property type="match status" value="1"/>
</dbReference>
<keyword evidence="1" id="KW-0596">Phosphopantetheine</keyword>
<feature type="domain" description="Carrier" evidence="10">
    <location>
        <begin position="2401"/>
        <end position="2478"/>
    </location>
</feature>
<dbReference type="InterPro" id="IPR050091">
    <property type="entry name" value="PKS_NRPS_Biosynth_Enz"/>
</dbReference>
<dbReference type="PROSITE" id="PS00606">
    <property type="entry name" value="KS3_1"/>
    <property type="match status" value="1"/>
</dbReference>
<keyword evidence="14" id="KW-1185">Reference proteome</keyword>
<feature type="region of interest" description="C-terminal hotdog fold" evidence="7">
    <location>
        <begin position="1368"/>
        <end position="1525"/>
    </location>
</feature>
<dbReference type="InterPro" id="IPR009081">
    <property type="entry name" value="PP-bd_ACP"/>
</dbReference>
<dbReference type="STRING" id="1209926.A0A1G4AYB7"/>
<dbReference type="InterPro" id="IPR018201">
    <property type="entry name" value="Ketoacyl_synth_AS"/>
</dbReference>
<evidence type="ECO:0000313" key="14">
    <source>
        <dbReference type="Proteomes" id="UP000176998"/>
    </source>
</evidence>
<dbReference type="SMART" id="SM00823">
    <property type="entry name" value="PKS_PP"/>
    <property type="match status" value="1"/>
</dbReference>
<keyword evidence="2" id="KW-0597">Phosphoprotein</keyword>
<dbReference type="SMART" id="SM00827">
    <property type="entry name" value="PKS_AT"/>
    <property type="match status" value="1"/>
</dbReference>
<dbReference type="SMART" id="SM00825">
    <property type="entry name" value="PKS_KS"/>
    <property type="match status" value="1"/>
</dbReference>
<dbReference type="InterPro" id="IPR042104">
    <property type="entry name" value="PKS_dehydratase_sf"/>
</dbReference>
<dbReference type="Pfam" id="PF08240">
    <property type="entry name" value="ADH_N"/>
    <property type="match status" value="1"/>
</dbReference>
<dbReference type="Gene3D" id="3.40.366.10">
    <property type="entry name" value="Malonyl-Coenzyme A Acyl Carrier Protein, domain 2"/>
    <property type="match status" value="1"/>
</dbReference>
<dbReference type="GO" id="GO:0044550">
    <property type="term" value="P:secondary metabolite biosynthetic process"/>
    <property type="evidence" value="ECO:0007669"/>
    <property type="project" value="TreeGrafter"/>
</dbReference>
<dbReference type="PROSITE" id="PS50075">
    <property type="entry name" value="CARRIER"/>
    <property type="match status" value="1"/>
</dbReference>
<evidence type="ECO:0000256" key="8">
    <source>
        <dbReference type="SAM" id="MobiDB-lite"/>
    </source>
</evidence>
<dbReference type="InterPro" id="IPR016035">
    <property type="entry name" value="Acyl_Trfase/lysoPLipase"/>
</dbReference>
<dbReference type="FunFam" id="3.40.366.10:FF:000002">
    <property type="entry name" value="Probable polyketide synthase 2"/>
    <property type="match status" value="1"/>
</dbReference>
<evidence type="ECO:0000313" key="13">
    <source>
        <dbReference type="EMBL" id="OHE94116.1"/>
    </source>
</evidence>
<feature type="compositionally biased region" description="Polar residues" evidence="8">
    <location>
        <begin position="248"/>
        <end position="274"/>
    </location>
</feature>
<feature type="domain" description="Ketosynthase family 3 (KS3)" evidence="11">
    <location>
        <begin position="286"/>
        <end position="710"/>
    </location>
</feature>
<dbReference type="InterPro" id="IPR013968">
    <property type="entry name" value="PKS_KR"/>
</dbReference>
<dbReference type="PANTHER" id="PTHR43775">
    <property type="entry name" value="FATTY ACID SYNTHASE"/>
    <property type="match status" value="1"/>
</dbReference>
<dbReference type="Pfam" id="PF23297">
    <property type="entry name" value="ACP_SdgA_C"/>
    <property type="match status" value="1"/>
</dbReference>
<evidence type="ECO:0000256" key="7">
    <source>
        <dbReference type="PROSITE-ProRule" id="PRU01363"/>
    </source>
</evidence>
<dbReference type="CDD" id="cd05195">
    <property type="entry name" value="enoyl_red"/>
    <property type="match status" value="1"/>
</dbReference>
<feature type="domain" description="PKS/mFAS DH" evidence="12">
    <location>
        <begin position="1206"/>
        <end position="1525"/>
    </location>
</feature>
<keyword evidence="6" id="KW-0511">Multifunctional enzyme</keyword>
<dbReference type="SUPFAM" id="SSF55048">
    <property type="entry name" value="Probable ACP-binding domain of malonyl-CoA ACP transacylase"/>
    <property type="match status" value="1"/>
</dbReference>
<dbReference type="PROSITE" id="PS52019">
    <property type="entry name" value="PKS_MFAS_DH"/>
    <property type="match status" value="1"/>
</dbReference>
<dbReference type="InterPro" id="IPR001227">
    <property type="entry name" value="Ac_transferase_dom_sf"/>
</dbReference>
<dbReference type="SMART" id="SM00829">
    <property type="entry name" value="PKS_ER"/>
    <property type="match status" value="1"/>
</dbReference>
<dbReference type="InterPro" id="IPR014031">
    <property type="entry name" value="Ketoacyl_synth_C"/>
</dbReference>
<dbReference type="Gene3D" id="3.90.180.10">
    <property type="entry name" value="Medium-chain alcohol dehydrogenases, catalytic domain"/>
    <property type="match status" value="1"/>
</dbReference>
<keyword evidence="3" id="KW-0489">Methyltransferase</keyword>
<dbReference type="InterPro" id="IPR036291">
    <property type="entry name" value="NAD(P)-bd_dom_sf"/>
</dbReference>
<keyword evidence="4" id="KW-0808">Transferase</keyword>
<dbReference type="InterPro" id="IPR020841">
    <property type="entry name" value="PKS_Beta-ketoAc_synthase_dom"/>
</dbReference>
<dbReference type="InterPro" id="IPR049552">
    <property type="entry name" value="PKS_DH_N"/>
</dbReference>
<dbReference type="Pfam" id="PF23114">
    <property type="entry name" value="NAD-bd_HRPKS_sdrA"/>
    <property type="match status" value="1"/>
</dbReference>
<keyword evidence="9" id="KW-1133">Transmembrane helix</keyword>
<sequence>MTSSPTSTENTAWLRAALPCGCLALLLLPLLLHLLGPTRRCCCFTVQYPSGIAPPPRETPSRLVRRAGAGTMAIPQRLVSLDDDFTTSLPNHATGPPSRRFECSLRRHTWYKLLASAATRPPPGHHPRAAINQSSLVNLGEATSWLAGTAAAPLLRLDMGNPASDVPWQLSVMAHLRSWPAPTASANPPPPPPPPFIMAPGVLSYSSSGTSPSASPVMMTPIDHSDTTSDGFTSLSVGPLDGVGLNIHGQSSNGHPNGHSNGSASAHATSQGYTNPVGGSDAGLKQMPIAIVGMACRMPGSVSSPAEFWELCSRARTGFTPVPKERFNHEAFYHPNPGKTGAYHAEGGNFLDVDLASFDAPFFGLTEKEAISMDPQQRLLLECTFEALENAGIPKHTIVGKDVGVFVGGSFAEYESHLFRDSDTIPMHQATGCAHAMQSNRLSHFFDLRGPSFTADTACSASLVALHLACQSLRAGESTSAIVGGCHLNMLPEFWISFSSCRLLADSGRSIAFDQRGTGFGRGEGCGMIILKPLDQAIRDNDSIRAVIRGTGINQDGKTPGITMPSGAAQEKLMRQIYRNAGLDPNDCGYVEAHGTGTKVGDPIEATAIHNVIGQNRSTKDPLFIGSVKSNIGHLEAASGIAGIIKATMMLERGFLLPNHDFKKPNEKIPWKEWNMKVPATQRPFPKNKKYISVNNFGFGGTNAHVVLEKAPHTGAPKKDSKNLPPPDNKKSKSTKKIYVLSANDKNSVGAVMKSLVVYLEQRPEIFQNDLMDNIAYTLGSRRSMLPWRVAIPATDSFELIETLNSGKVIPGKETEPLRIGFVFTGQGAQWWGMGRELYGQYPIYTAAIDRADECLRKLGAEWSLLEELSKDQESSKVSEAHISQPACSAVQLALTDLLRTWGIRPAAVAGHSSGEIGAAYAAGIIGFEAAMAIAYHRGRLIPILKQRNPDLQGSMMAVGGTKEEVQPMIDALKQQQVRIACYNSPSSLTISGDSAALGELEKNLEEKQMFNRRLQVETAYHSHHMNLVAKEYRESISDLPHPQTTDVRFHSSLYGHQIDGFECQAHYWVNNLTCPVRFSEALETMLEPVGEHKTGVNMIIELGPHSALQGPIKQILKHVGEAAMKVPYASPLVRKKDAVESAMDLACNLITKGAILNMDNVNFPNLRKKPSLLTDLPRYAWNYQNKYWQESRMTQMHKYRKSPRNDLIGLEAIYSSDLEPTWRNIVHLDDLPWLRHHAIQSVTIFPISAFIGMALEASAQWAQRKEISFEKFELRDVSVVKPLALQDADVEMTINLRPHQETNLTASETWKEFRICSWSHGSGWTEHCVGLIALHGTETNEVDGKEQKLAALRGAEATIKASEGPEAVAVAENDMYERLTELGVGYGPSFQCIKDCKASNKYSTGSISAYDVAADMPNHYQTSSVLHPTFLESVIEMYWPILGAGRTDINTVYLPSSIGRMSISRDITALTKEAGSTLKAYCKADFPAEARSTKVSVFATSEANDLVIEIDELTVSPIIDGETELASNPARELCYKLEWEEIGTLKSLSGKSKTKINGASGVKVDAPLPDVDVAIIHGDSNSQQMLANGLAIALASATSRLPEMGTMHEVNTEGKLTVVLTEIEQPFLANPTKEQFAEVRGMLAGVQGCLWVVRGAYDKATSPESNMIIGLSRTVRSETVLPFATLDLDDNNQLDEDDSAAVIFEIFKLAFGASASSTSELEFMERSGKLSTPRIVHDEDMNEFVHRETNPSVVELQPFGKDNRCLKMEFSTPGAIETVHFVDDVAATQPLGDDEIEFDVKAVGMNLRDVMIAKGQIPEADKHALGVEASGVITRVGSAVKAHKAGDRIAALTISHGAYATRTRTTAANAMVMPSKMSFEDASTLPLAYCTAYYSLVEQARLREGQRILVHSAGGGIGQASVCLAKMIGAEIFVTVSTAAKKKLLMQHYNVPEDHIFYSRNTTWRAAVRRATNDEGVDVVLNTLPGADALRESWACLSRFGCLVDVRRKDGSRATRLDMGQSDSNASFLSVDIFGLAAERPKIMERLVADVSKLLADDQLRPIDPATVFPVSCMETAFKTLQSTQGPGKLVVVPHAEDVVMATPSKAAKALLKPDATYLLIGGTGGLGRSMSRWMIAHGARNLVLLSRSGSATGKVKELIDEAANDGAHITVRPCNVADKSSVEQLFNTGLKGLPPVRGVIHGAMVLRDVLFEQMTFNDYTSVTESKVQGAWNFHNALQERQTELDFFIAISSAAGAVGNRGQAAYAAANCFLNAFVQHRLALGLPATSLDLTAVSDAGYLADGSAERAAEVAKNLGSDSICEAEVLALIGASISGKTSVCNQHVITGMRITPSIQPFWTPDAKFKALRLAAEELAAAEAGANGAISLNAALKASRSETEAMEVVCRGLVEKIAAVLMMEIEDLDVTRSLSHYPLDSLVAIEIRNFITREFEANMQVLELLSSGSIQTLTKAVCKKSKLCVGFDWSN</sequence>
<dbReference type="SMART" id="SM00822">
    <property type="entry name" value="PKS_KR"/>
    <property type="match status" value="1"/>
</dbReference>
<proteinExistence type="predicted"/>
<dbReference type="InterPro" id="IPR020843">
    <property type="entry name" value="ER"/>
</dbReference>
<dbReference type="InterPro" id="IPR011032">
    <property type="entry name" value="GroES-like_sf"/>
</dbReference>
<dbReference type="InterPro" id="IPR020807">
    <property type="entry name" value="PKS_DH"/>
</dbReference>
<evidence type="ECO:0000256" key="5">
    <source>
        <dbReference type="ARBA" id="ARBA00023002"/>
    </source>
</evidence>
<feature type="transmembrane region" description="Helical" evidence="9">
    <location>
        <begin position="12"/>
        <end position="35"/>
    </location>
</feature>
<dbReference type="Pfam" id="PF00698">
    <property type="entry name" value="Acyl_transf_1"/>
    <property type="match status" value="1"/>
</dbReference>
<evidence type="ECO:0000256" key="3">
    <source>
        <dbReference type="ARBA" id="ARBA00022603"/>
    </source>
</evidence>
<evidence type="ECO:0000256" key="6">
    <source>
        <dbReference type="ARBA" id="ARBA00023268"/>
    </source>
</evidence>
<evidence type="ECO:0000259" key="12">
    <source>
        <dbReference type="PROSITE" id="PS52019"/>
    </source>
</evidence>
<dbReference type="FunFam" id="3.40.47.10:FF:000019">
    <property type="entry name" value="Polyketide synthase type I"/>
    <property type="match status" value="1"/>
</dbReference>
<dbReference type="GO" id="GO:0032259">
    <property type="term" value="P:methylation"/>
    <property type="evidence" value="ECO:0007669"/>
    <property type="project" value="UniProtKB-KW"/>
</dbReference>
<dbReference type="Gene3D" id="3.40.50.720">
    <property type="entry name" value="NAD(P)-binding Rossmann-like Domain"/>
    <property type="match status" value="2"/>
</dbReference>
<accession>A0A1G4AYB7</accession>
<dbReference type="Pfam" id="PF02801">
    <property type="entry name" value="Ketoacyl-synt_C"/>
    <property type="match status" value="1"/>
</dbReference>
<keyword evidence="5" id="KW-0560">Oxidoreductase</keyword>
<organism evidence="13 14">
    <name type="scientific">Colletotrichum orchidophilum</name>
    <dbReference type="NCBI Taxonomy" id="1209926"/>
    <lineage>
        <taxon>Eukaryota</taxon>
        <taxon>Fungi</taxon>
        <taxon>Dikarya</taxon>
        <taxon>Ascomycota</taxon>
        <taxon>Pezizomycotina</taxon>
        <taxon>Sordariomycetes</taxon>
        <taxon>Hypocreomycetidae</taxon>
        <taxon>Glomerellales</taxon>
        <taxon>Glomerellaceae</taxon>
        <taxon>Colletotrichum</taxon>
    </lineage>
</organism>
<dbReference type="Pfam" id="PF16197">
    <property type="entry name" value="KAsynt_C_assoc"/>
    <property type="match status" value="1"/>
</dbReference>
<dbReference type="GeneID" id="34563710"/>
<dbReference type="InterPro" id="IPR056501">
    <property type="entry name" value="NAD-bd_HRPKS_sdrA"/>
</dbReference>
<evidence type="ECO:0000256" key="4">
    <source>
        <dbReference type="ARBA" id="ARBA00022679"/>
    </source>
</evidence>
<feature type="region of interest" description="Disordered" evidence="8">
    <location>
        <begin position="713"/>
        <end position="735"/>
    </location>
</feature>
<dbReference type="InterPro" id="IPR036736">
    <property type="entry name" value="ACP-like_sf"/>
</dbReference>
<feature type="region of interest" description="N-terminal hotdog fold" evidence="7">
    <location>
        <begin position="1206"/>
        <end position="1340"/>
    </location>
</feature>
<dbReference type="SUPFAM" id="SSF52151">
    <property type="entry name" value="FabD/lysophospholipase-like"/>
    <property type="match status" value="1"/>
</dbReference>
<gene>
    <name evidence="13" type="ORF">CORC01_10573</name>
</gene>
<name>A0A1G4AYB7_9PEZI</name>
<dbReference type="InterPro" id="IPR013154">
    <property type="entry name" value="ADH-like_N"/>
</dbReference>
<dbReference type="GO" id="GO:0008168">
    <property type="term" value="F:methyltransferase activity"/>
    <property type="evidence" value="ECO:0007669"/>
    <property type="project" value="UniProtKB-KW"/>
</dbReference>
<dbReference type="InterPro" id="IPR014030">
    <property type="entry name" value="Ketoacyl_synth_N"/>
</dbReference>
<dbReference type="Pfam" id="PF14765">
    <property type="entry name" value="PS-DH"/>
    <property type="match status" value="1"/>
</dbReference>
<dbReference type="SUPFAM" id="SSF50129">
    <property type="entry name" value="GroES-like"/>
    <property type="match status" value="1"/>
</dbReference>
<dbReference type="RefSeq" id="XP_022471279.1">
    <property type="nucleotide sequence ID" value="XM_022622200.1"/>
</dbReference>
<reference evidence="13 14" key="1">
    <citation type="submission" date="2016-09" db="EMBL/GenBank/DDBJ databases">
        <authorList>
            <person name="Capua I."/>
            <person name="De Benedictis P."/>
            <person name="Joannis T."/>
            <person name="Lombin L.H."/>
            <person name="Cattoli G."/>
        </authorList>
    </citation>
    <scope>NUCLEOTIDE SEQUENCE [LARGE SCALE GENOMIC DNA]</scope>
    <source>
        <strain evidence="13 14">IMI 309357</strain>
    </source>
</reference>
<dbReference type="InterPro" id="IPR016036">
    <property type="entry name" value="Malonyl_transacylase_ACP-bd"/>
</dbReference>
<dbReference type="Gene3D" id="3.40.47.10">
    <property type="match status" value="1"/>
</dbReference>
<dbReference type="Pfam" id="PF00109">
    <property type="entry name" value="ketoacyl-synt"/>
    <property type="match status" value="1"/>
</dbReference>
<dbReference type="GO" id="GO:0031177">
    <property type="term" value="F:phosphopantetheine binding"/>
    <property type="evidence" value="ECO:0007669"/>
    <property type="project" value="InterPro"/>
</dbReference>
<dbReference type="InterPro" id="IPR020806">
    <property type="entry name" value="PKS_PP-bd"/>
</dbReference>
<dbReference type="SUPFAM" id="SSF53901">
    <property type="entry name" value="Thiolase-like"/>
    <property type="match status" value="1"/>
</dbReference>
<dbReference type="Pfam" id="PF08659">
    <property type="entry name" value="KR"/>
    <property type="match status" value="1"/>
</dbReference>
<dbReference type="InterPro" id="IPR057326">
    <property type="entry name" value="KR_dom"/>
</dbReference>
<evidence type="ECO:0000256" key="1">
    <source>
        <dbReference type="ARBA" id="ARBA00022450"/>
    </source>
</evidence>
<keyword evidence="9" id="KW-0812">Transmembrane</keyword>
<evidence type="ECO:0000259" key="11">
    <source>
        <dbReference type="PROSITE" id="PS52004"/>
    </source>
</evidence>
<dbReference type="Gene3D" id="1.10.1200.10">
    <property type="entry name" value="ACP-like"/>
    <property type="match status" value="1"/>
</dbReference>
<dbReference type="GO" id="GO:0004312">
    <property type="term" value="F:fatty acid synthase activity"/>
    <property type="evidence" value="ECO:0007669"/>
    <property type="project" value="TreeGrafter"/>
</dbReference>
<protein>
    <submittedName>
        <fullName evidence="13">Beta-ketoacyl synthase domain-containing protein</fullName>
    </submittedName>
</protein>
<dbReference type="SMART" id="SM00826">
    <property type="entry name" value="PKS_DH"/>
    <property type="match status" value="1"/>
</dbReference>
<feature type="compositionally biased region" description="Basic and acidic residues" evidence="8">
    <location>
        <begin position="713"/>
        <end position="722"/>
    </location>
</feature>